<dbReference type="PROSITE" id="PS01124">
    <property type="entry name" value="HTH_ARAC_FAMILY_2"/>
    <property type="match status" value="1"/>
</dbReference>
<evidence type="ECO:0000256" key="2">
    <source>
        <dbReference type="ARBA" id="ARBA00023125"/>
    </source>
</evidence>
<keyword evidence="2 5" id="KW-0238">DNA-binding</keyword>
<keyword evidence="6" id="KW-1185">Reference proteome</keyword>
<dbReference type="GO" id="GO:0043565">
    <property type="term" value="F:sequence-specific DNA binding"/>
    <property type="evidence" value="ECO:0007669"/>
    <property type="project" value="InterPro"/>
</dbReference>
<dbReference type="PANTHER" id="PTHR43280:SF28">
    <property type="entry name" value="HTH-TYPE TRANSCRIPTIONAL ACTIVATOR RHAS"/>
    <property type="match status" value="1"/>
</dbReference>
<dbReference type="PROSITE" id="PS00041">
    <property type="entry name" value="HTH_ARAC_FAMILY_1"/>
    <property type="match status" value="1"/>
</dbReference>
<evidence type="ECO:0000256" key="1">
    <source>
        <dbReference type="ARBA" id="ARBA00023015"/>
    </source>
</evidence>
<dbReference type="SUPFAM" id="SSF46689">
    <property type="entry name" value="Homeodomain-like"/>
    <property type="match status" value="1"/>
</dbReference>
<evidence type="ECO:0000259" key="4">
    <source>
        <dbReference type="PROSITE" id="PS01124"/>
    </source>
</evidence>
<dbReference type="GO" id="GO:0003700">
    <property type="term" value="F:DNA-binding transcription factor activity"/>
    <property type="evidence" value="ECO:0007669"/>
    <property type="project" value="InterPro"/>
</dbReference>
<keyword evidence="3" id="KW-0804">Transcription</keyword>
<evidence type="ECO:0000313" key="5">
    <source>
        <dbReference type="EMBL" id="PVY37199.1"/>
    </source>
</evidence>
<dbReference type="AlphaFoldDB" id="A0A2U1AL93"/>
<feature type="domain" description="HTH araC/xylS-type" evidence="4">
    <location>
        <begin position="198"/>
        <end position="297"/>
    </location>
</feature>
<organism evidence="5 6">
    <name type="scientific">Victivallis vadensis</name>
    <dbReference type="NCBI Taxonomy" id="172901"/>
    <lineage>
        <taxon>Bacteria</taxon>
        <taxon>Pseudomonadati</taxon>
        <taxon>Lentisphaerota</taxon>
        <taxon>Lentisphaeria</taxon>
        <taxon>Victivallales</taxon>
        <taxon>Victivallaceae</taxon>
        <taxon>Victivallis</taxon>
    </lineage>
</organism>
<comment type="caution">
    <text evidence="5">The sequence shown here is derived from an EMBL/GenBank/DDBJ whole genome shotgun (WGS) entry which is preliminary data.</text>
</comment>
<dbReference type="Proteomes" id="UP000245959">
    <property type="component" value="Unassembled WGS sequence"/>
</dbReference>
<sequence length="306" mass="35361">MTGFSEVKYRVRQAAGKVDDPSSYLSGRRGGMPEEPDNILLFRRCRERKINAVTEPDKLYHRRYVLTVNLAAEGLICVNEKSFPLPVDYAALVYPYQSHHYLVDQNNFFWLVITFELHQGARIPNLMYRSSGLEEIHWRLIERMLQLYLAPPESEHGVSARLLQRYLGSFLLELSGCTERIDADRHLSADNARLRLFEEINGYIFQKLSDPGLSVEEIARRHEISPVFLYRLFNNMAGCNPGEYIRCIRIRQAVKLLESRELLVSEVADRTGFSSLPVFSRCFRRVTGVSPSEYLHEARRGESRGD</sequence>
<dbReference type="PRINTS" id="PR00032">
    <property type="entry name" value="HTHARAC"/>
</dbReference>
<keyword evidence="1" id="KW-0805">Transcription regulation</keyword>
<dbReference type="InterPro" id="IPR020449">
    <property type="entry name" value="Tscrpt_reg_AraC-type_HTH"/>
</dbReference>
<gene>
    <name evidence="5" type="ORF">C8D82_13237</name>
</gene>
<protein>
    <submittedName>
        <fullName evidence="5">AraC-like DNA-binding protein</fullName>
    </submittedName>
</protein>
<dbReference type="PANTHER" id="PTHR43280">
    <property type="entry name" value="ARAC-FAMILY TRANSCRIPTIONAL REGULATOR"/>
    <property type="match status" value="1"/>
</dbReference>
<dbReference type="Gene3D" id="1.10.10.60">
    <property type="entry name" value="Homeodomain-like"/>
    <property type="match status" value="2"/>
</dbReference>
<name>A0A2U1AL93_9BACT</name>
<dbReference type="InterPro" id="IPR018060">
    <property type="entry name" value="HTH_AraC"/>
</dbReference>
<dbReference type="RefSeq" id="WP_116885392.1">
    <property type="nucleotide sequence ID" value="NZ_CAJKCJ010000006.1"/>
</dbReference>
<dbReference type="InterPro" id="IPR018062">
    <property type="entry name" value="HTH_AraC-typ_CS"/>
</dbReference>
<reference evidence="5 6" key="1">
    <citation type="submission" date="2018-04" db="EMBL/GenBank/DDBJ databases">
        <title>Genomic Encyclopedia of Type Strains, Phase IV (KMG-IV): sequencing the most valuable type-strain genomes for metagenomic binning, comparative biology and taxonomic classification.</title>
        <authorList>
            <person name="Goeker M."/>
        </authorList>
    </citation>
    <scope>NUCLEOTIDE SEQUENCE [LARGE SCALE GENOMIC DNA]</scope>
    <source>
        <strain evidence="5 6">DSM 14823</strain>
    </source>
</reference>
<accession>A0A2U1AL93</accession>
<dbReference type="EMBL" id="QEKH01000032">
    <property type="protein sequence ID" value="PVY37199.1"/>
    <property type="molecule type" value="Genomic_DNA"/>
</dbReference>
<dbReference type="InterPro" id="IPR009057">
    <property type="entry name" value="Homeodomain-like_sf"/>
</dbReference>
<evidence type="ECO:0000313" key="6">
    <source>
        <dbReference type="Proteomes" id="UP000245959"/>
    </source>
</evidence>
<dbReference type="Pfam" id="PF12833">
    <property type="entry name" value="HTH_18"/>
    <property type="match status" value="1"/>
</dbReference>
<dbReference type="GeneID" id="78296672"/>
<evidence type="ECO:0000256" key="3">
    <source>
        <dbReference type="ARBA" id="ARBA00023163"/>
    </source>
</evidence>
<proteinExistence type="predicted"/>
<dbReference type="SMART" id="SM00342">
    <property type="entry name" value="HTH_ARAC"/>
    <property type="match status" value="1"/>
</dbReference>